<dbReference type="PROSITE" id="PS51257">
    <property type="entry name" value="PROKAR_LIPOPROTEIN"/>
    <property type="match status" value="1"/>
</dbReference>
<dbReference type="Proteomes" id="UP000675664">
    <property type="component" value="Unassembled WGS sequence"/>
</dbReference>
<dbReference type="EMBL" id="JAGSND010000001">
    <property type="protein sequence ID" value="MBR0596516.1"/>
    <property type="molecule type" value="Genomic_DNA"/>
</dbReference>
<evidence type="ECO:0000256" key="1">
    <source>
        <dbReference type="SAM" id="SignalP"/>
    </source>
</evidence>
<dbReference type="InterPro" id="IPR032315">
    <property type="entry name" value="DUF4846"/>
</dbReference>
<sequence>MKKIIVSLLSLFLICSLLLSCSDNTIPPEREPIVDVTANYEINKEGDTVESRFLPPKGYERLPAPADTVTAFLRELKLKPDGSRVLLYDGSEKGNQSAQAAVLDMDIGSRDLQQCADAIIRLRAEYFYAKGDYESIGFHLTNGFYLPYGKWKDGYRLVVQGNETYLKESAGADESYENLRRYLDMVFAYAGTLSVEKETFPVDNINDIKPGDLFIEGGSPGHGVMVIDIVGNQEGDIAFLLAQSYMPAQEIHVLKNPLHEEDPWYYVSELTYPFKTPQWTFEEGSLRTYPN</sequence>
<feature type="chain" id="PRO_5038954929" evidence="1">
    <location>
        <begin position="22"/>
        <end position="291"/>
    </location>
</feature>
<evidence type="ECO:0000313" key="3">
    <source>
        <dbReference type="Proteomes" id="UP000675664"/>
    </source>
</evidence>
<gene>
    <name evidence="2" type="ORF">KCX82_01385</name>
</gene>
<dbReference type="AlphaFoldDB" id="A0A8J8B0D8"/>
<organism evidence="2 3">
    <name type="scientific">Sinanaerobacter chloroacetimidivorans</name>
    <dbReference type="NCBI Taxonomy" id="2818044"/>
    <lineage>
        <taxon>Bacteria</taxon>
        <taxon>Bacillati</taxon>
        <taxon>Bacillota</taxon>
        <taxon>Clostridia</taxon>
        <taxon>Peptostreptococcales</taxon>
        <taxon>Anaerovoracaceae</taxon>
        <taxon>Sinanaerobacter</taxon>
    </lineage>
</organism>
<reference evidence="2" key="1">
    <citation type="submission" date="2021-04" db="EMBL/GenBank/DDBJ databases">
        <title>Sinoanaerobacter chloroacetimidivorans sp. nov., an obligate anaerobic bacterium isolated from anaerobic sludge.</title>
        <authorList>
            <person name="Bao Y."/>
        </authorList>
    </citation>
    <scope>NUCLEOTIDE SEQUENCE</scope>
    <source>
        <strain evidence="2">BAD-6</strain>
    </source>
</reference>
<name>A0A8J8B0D8_9FIRM</name>
<feature type="signal peptide" evidence="1">
    <location>
        <begin position="1"/>
        <end position="21"/>
    </location>
</feature>
<keyword evidence="1" id="KW-0732">Signal</keyword>
<keyword evidence="3" id="KW-1185">Reference proteome</keyword>
<protein>
    <submittedName>
        <fullName evidence="2">DUF4846 domain-containing protein</fullName>
    </submittedName>
</protein>
<reference evidence="2" key="2">
    <citation type="submission" date="2021-04" db="EMBL/GenBank/DDBJ databases">
        <authorList>
            <person name="Liu J."/>
        </authorList>
    </citation>
    <scope>NUCLEOTIDE SEQUENCE</scope>
    <source>
        <strain evidence="2">BAD-6</strain>
    </source>
</reference>
<proteinExistence type="predicted"/>
<evidence type="ECO:0000313" key="2">
    <source>
        <dbReference type="EMBL" id="MBR0596516.1"/>
    </source>
</evidence>
<dbReference type="RefSeq" id="WP_227016642.1">
    <property type="nucleotide sequence ID" value="NZ_JAGSND010000001.1"/>
</dbReference>
<dbReference type="Pfam" id="PF16138">
    <property type="entry name" value="DUF4846"/>
    <property type="match status" value="1"/>
</dbReference>
<comment type="caution">
    <text evidence="2">The sequence shown here is derived from an EMBL/GenBank/DDBJ whole genome shotgun (WGS) entry which is preliminary data.</text>
</comment>
<accession>A0A8J8B0D8</accession>